<reference evidence="9 10" key="1">
    <citation type="journal article" date="2009" name="Science">
        <title>Green evolution and dynamic adaptations revealed by genomes of the marine picoeukaryotes Micromonas.</title>
        <authorList>
            <person name="Worden A.Z."/>
            <person name="Lee J.H."/>
            <person name="Mock T."/>
            <person name="Rouze P."/>
            <person name="Simmons M.P."/>
            <person name="Aerts A.L."/>
            <person name="Allen A.E."/>
            <person name="Cuvelier M.L."/>
            <person name="Derelle E."/>
            <person name="Everett M.V."/>
            <person name="Foulon E."/>
            <person name="Grimwood J."/>
            <person name="Gundlach H."/>
            <person name="Henrissat B."/>
            <person name="Napoli C."/>
            <person name="McDonald S.M."/>
            <person name="Parker M.S."/>
            <person name="Rombauts S."/>
            <person name="Salamov A."/>
            <person name="Von Dassow P."/>
            <person name="Badger J.H."/>
            <person name="Coutinho P.M."/>
            <person name="Demir E."/>
            <person name="Dubchak I."/>
            <person name="Gentemann C."/>
            <person name="Eikrem W."/>
            <person name="Gready J.E."/>
            <person name="John U."/>
            <person name="Lanier W."/>
            <person name="Lindquist E.A."/>
            <person name="Lucas S."/>
            <person name="Mayer K.F."/>
            <person name="Moreau H."/>
            <person name="Not F."/>
            <person name="Otillar R."/>
            <person name="Panaud O."/>
            <person name="Pangilinan J."/>
            <person name="Paulsen I."/>
            <person name="Piegu B."/>
            <person name="Poliakov A."/>
            <person name="Robbens S."/>
            <person name="Schmutz J."/>
            <person name="Toulza E."/>
            <person name="Wyss T."/>
            <person name="Zelensky A."/>
            <person name="Zhou K."/>
            <person name="Armbrust E.V."/>
            <person name="Bhattacharya D."/>
            <person name="Goodenough U.W."/>
            <person name="Van de Peer Y."/>
            <person name="Grigoriev I.V."/>
        </authorList>
    </citation>
    <scope>NUCLEOTIDE SEQUENCE [LARGE SCALE GENOMIC DNA]</scope>
    <source>
        <strain evidence="9 10">CCMP1545</strain>
    </source>
</reference>
<evidence type="ECO:0000256" key="5">
    <source>
        <dbReference type="ARBA" id="ARBA00023163"/>
    </source>
</evidence>
<keyword evidence="6" id="KW-0539">Nucleus</keyword>
<evidence type="ECO:0000313" key="10">
    <source>
        <dbReference type="Proteomes" id="UP000001876"/>
    </source>
</evidence>
<keyword evidence="3" id="KW-0175">Coiled coil</keyword>
<feature type="region of interest" description="Disordered" evidence="7">
    <location>
        <begin position="504"/>
        <end position="662"/>
    </location>
</feature>
<dbReference type="InterPro" id="IPR044607">
    <property type="entry name" value="RKD-like"/>
</dbReference>
<name>C1N6T4_MICPC</name>
<feature type="compositionally biased region" description="Gly residues" evidence="7">
    <location>
        <begin position="583"/>
        <end position="603"/>
    </location>
</feature>
<feature type="region of interest" description="Disordered" evidence="7">
    <location>
        <begin position="302"/>
        <end position="335"/>
    </location>
</feature>
<evidence type="ECO:0000256" key="1">
    <source>
        <dbReference type="ARBA" id="ARBA00004049"/>
    </source>
</evidence>
<feature type="region of interest" description="Disordered" evidence="7">
    <location>
        <begin position="437"/>
        <end position="491"/>
    </location>
</feature>
<dbReference type="KEGG" id="mpp:MICPUCDRAFT_53433"/>
<protein>
    <submittedName>
        <fullName evidence="9">Predicted protein</fullName>
    </submittedName>
</protein>
<feature type="region of interest" description="Disordered" evidence="7">
    <location>
        <begin position="1"/>
        <end position="174"/>
    </location>
</feature>
<comment type="function">
    <text evidence="1">Putative transcription factor.</text>
</comment>
<keyword evidence="10" id="KW-1185">Reference proteome</keyword>
<dbReference type="EMBL" id="GG663749">
    <property type="protein sequence ID" value="EEH52160.1"/>
    <property type="molecule type" value="Genomic_DNA"/>
</dbReference>
<dbReference type="GO" id="GO:0003677">
    <property type="term" value="F:DNA binding"/>
    <property type="evidence" value="ECO:0007669"/>
    <property type="project" value="UniProtKB-KW"/>
</dbReference>
<keyword evidence="5" id="KW-0804">Transcription</keyword>
<feature type="domain" description="RWP-RK" evidence="8">
    <location>
        <begin position="164"/>
        <end position="248"/>
    </location>
</feature>
<dbReference type="eggNOG" id="ENOG502QSPQ">
    <property type="taxonomic scope" value="Eukaryota"/>
</dbReference>
<dbReference type="Proteomes" id="UP000001876">
    <property type="component" value="Unassembled WGS sequence"/>
</dbReference>
<dbReference type="GO" id="GO:0003700">
    <property type="term" value="F:DNA-binding transcription factor activity"/>
    <property type="evidence" value="ECO:0007669"/>
    <property type="project" value="InterPro"/>
</dbReference>
<accession>C1N6T4</accession>
<dbReference type="STRING" id="564608.C1N6T4"/>
<evidence type="ECO:0000313" key="9">
    <source>
        <dbReference type="EMBL" id="EEH52160.1"/>
    </source>
</evidence>
<feature type="compositionally biased region" description="Low complexity" evidence="7">
    <location>
        <begin position="604"/>
        <end position="635"/>
    </location>
</feature>
<feature type="compositionally biased region" description="Basic residues" evidence="7">
    <location>
        <begin position="556"/>
        <end position="566"/>
    </location>
</feature>
<dbReference type="PANTHER" id="PTHR46373">
    <property type="entry name" value="PROTEIN RKD4"/>
    <property type="match status" value="1"/>
</dbReference>
<dbReference type="InterPro" id="IPR003035">
    <property type="entry name" value="RWP-RK_dom"/>
</dbReference>
<feature type="compositionally biased region" description="Basic and acidic residues" evidence="7">
    <location>
        <begin position="39"/>
        <end position="48"/>
    </location>
</feature>
<evidence type="ECO:0000259" key="8">
    <source>
        <dbReference type="PROSITE" id="PS51519"/>
    </source>
</evidence>
<dbReference type="GeneID" id="9689050"/>
<organism evidence="10">
    <name type="scientific">Micromonas pusilla (strain CCMP1545)</name>
    <name type="common">Picoplanktonic green alga</name>
    <dbReference type="NCBI Taxonomy" id="564608"/>
    <lineage>
        <taxon>Eukaryota</taxon>
        <taxon>Viridiplantae</taxon>
        <taxon>Chlorophyta</taxon>
        <taxon>Mamiellophyceae</taxon>
        <taxon>Mamiellales</taxon>
        <taxon>Mamiellaceae</taxon>
        <taxon>Micromonas</taxon>
    </lineage>
</organism>
<dbReference type="PROSITE" id="PS51519">
    <property type="entry name" value="RWP_RK"/>
    <property type="match status" value="1"/>
</dbReference>
<gene>
    <name evidence="9" type="ORF">MICPUCDRAFT_53433</name>
</gene>
<dbReference type="PANTHER" id="PTHR46373:SF2">
    <property type="entry name" value="RWP-RK DOMAIN-CONTAINING PROTEIN"/>
    <property type="match status" value="1"/>
</dbReference>
<feature type="compositionally biased region" description="Gly residues" evidence="7">
    <location>
        <begin position="302"/>
        <end position="311"/>
    </location>
</feature>
<keyword evidence="2" id="KW-0805">Transcription regulation</keyword>
<dbReference type="AlphaFoldDB" id="C1N6T4"/>
<feature type="compositionally biased region" description="Acidic residues" evidence="7">
    <location>
        <begin position="126"/>
        <end position="148"/>
    </location>
</feature>
<dbReference type="OrthoDB" id="6270329at2759"/>
<dbReference type="OMA" id="FGIKRWP"/>
<dbReference type="RefSeq" id="XP_003063787.1">
    <property type="nucleotide sequence ID" value="XM_003063741.1"/>
</dbReference>
<evidence type="ECO:0000256" key="6">
    <source>
        <dbReference type="ARBA" id="ARBA00023242"/>
    </source>
</evidence>
<evidence type="ECO:0000256" key="4">
    <source>
        <dbReference type="ARBA" id="ARBA00023125"/>
    </source>
</evidence>
<sequence>MSANATDLATAPAAAGDPAAPSREGKTPEEGQQAASNDDDARVKRESNDVNGISDQPPAAEDDAVPAATTPKVGFSVEIVRSDPNADANADAANAPEGAQRDRQNSAFSTGTTIDHAHDAAPPTNEEFEDEGEDMMDDGGEDVMDGGDEYERLLAAADVGGGDGAEKKPAKRRALRSASEITQEELSSCFHLPSEAACRKLGIGLTVLKRQCRRFGIKRWPFRKMKSLDRLITNVQAGISPGDQNRTLVKSVEELEEQKRRMEECQVLDLDDNTKRLQQAYSKANHKARRAAAAPEMNGVGGLLALTGGGAPSPPPEKKPPRAKKARNQPTSDAVNDSLEAAKAQARLLQGVAATLPSLLPGGIGDLDSHAVAAAVAAAAAAMSQHAAAPPPVNFAASGGLAAALAAREEKLPPHLRQKGDWVGASVAAAAAAAAAGGRKSQQTVLEAANPFPPRETTTTPRANDDVSVPVSGAWSPARPASRQHGEEEEDVEIEAILARANAGTTAIKQEESSGEESESESEPEPEEEEEVLLPDSRTGRKRKMNPKFKDPKEEKKKKRKKKKKKPPVDELESLAAAALAGGLAGKGGRGGRGGRGRGGGRGSRPSGETRGGRITLAAALAKADALAARAAAGLRPPQLPEEHPGFAPSQRSRYEAPPAPPPEFGLAGLALVEPAAPTIDKSAITSLVTEHADRLREVMTRAGVDAQTVAEAIGGEALKLRDALDALLLPA</sequence>
<feature type="compositionally biased region" description="Acidic residues" evidence="7">
    <location>
        <begin position="513"/>
        <end position="533"/>
    </location>
</feature>
<evidence type="ECO:0000256" key="7">
    <source>
        <dbReference type="SAM" id="MobiDB-lite"/>
    </source>
</evidence>
<dbReference type="Pfam" id="PF02042">
    <property type="entry name" value="RWP-RK"/>
    <property type="match status" value="1"/>
</dbReference>
<feature type="compositionally biased region" description="Low complexity" evidence="7">
    <location>
        <begin position="1"/>
        <end position="21"/>
    </location>
</feature>
<keyword evidence="4" id="KW-0238">DNA-binding</keyword>
<evidence type="ECO:0000256" key="2">
    <source>
        <dbReference type="ARBA" id="ARBA00023015"/>
    </source>
</evidence>
<evidence type="ECO:0000256" key="3">
    <source>
        <dbReference type="ARBA" id="ARBA00023054"/>
    </source>
</evidence>
<feature type="compositionally biased region" description="Low complexity" evidence="7">
    <location>
        <begin position="83"/>
        <end position="96"/>
    </location>
</feature>
<proteinExistence type="predicted"/>